<dbReference type="SUPFAM" id="SSF50985">
    <property type="entry name" value="RCC1/BLIP-II"/>
    <property type="match status" value="2"/>
</dbReference>
<keyword evidence="1" id="KW-0677">Repeat</keyword>
<feature type="repeat" description="RCC1" evidence="2">
    <location>
        <begin position="131"/>
        <end position="182"/>
    </location>
</feature>
<sequence>MNHIFVKSINSYRFYSTTTSKTIKNTLYSFGCGENYKLGLSGDKDKLHPQHVSHLPPFLNIKQIGSSWLHSFLLTGDGQVYMWGTNQNGNLGMPANQYRYPQLLDIIKTIPIQKLCIGRSFSVALTKEGDDKVLTFGGNEFGQLGTGSTNNHTTPTLVEALKSTPIIDIGVGLDHTIAVSNTGHVYGWGYNVEGQIGQKIMEFHTVESTTAGIDDSMKQTYTPDVEYRLPTIIPNLEKIKISKVSCGFDSTFLLSARGNAYAFGSNEIGQLGIGEDKKGRVLVPTKVLVPGQEKIKSMSTGASHSLFITNSNNIYSCGWGQEGRLGLGDDTSNRYELTPIDYFKKNDIKIIQVSAGGAHSLALSDKGEVFSWGCGTNGKLGHGDEEFRNTPTLIKYFEGKKVINIHAGIDTSLVVVDDSPVDK</sequence>
<dbReference type="InterPro" id="IPR058923">
    <property type="entry name" value="RCC1-like_dom"/>
</dbReference>
<dbReference type="STRING" id="361077.A0A151Z391"/>
<dbReference type="PANTHER" id="PTHR22872">
    <property type="entry name" value="BTK-BINDING PROTEIN-RELATED"/>
    <property type="match status" value="1"/>
</dbReference>
<feature type="repeat" description="RCC1" evidence="2">
    <location>
        <begin position="312"/>
        <end position="366"/>
    </location>
</feature>
<keyword evidence="5" id="KW-1185">Reference proteome</keyword>
<evidence type="ECO:0000256" key="2">
    <source>
        <dbReference type="PROSITE-ProRule" id="PRU00235"/>
    </source>
</evidence>
<dbReference type="PROSITE" id="PS00626">
    <property type="entry name" value="RCC1_2"/>
    <property type="match status" value="1"/>
</dbReference>
<dbReference type="EMBL" id="LODT01000051">
    <property type="protein sequence ID" value="KYQ88420.1"/>
    <property type="molecule type" value="Genomic_DNA"/>
</dbReference>
<feature type="repeat" description="RCC1" evidence="2">
    <location>
        <begin position="258"/>
        <end position="311"/>
    </location>
</feature>
<proteinExistence type="predicted"/>
<dbReference type="OrthoDB" id="8068875at2759"/>
<protein>
    <submittedName>
        <fullName evidence="4">Regulator of chromosome condensation domain-containing protein</fullName>
    </submittedName>
</protein>
<dbReference type="OMA" id="CIESHET"/>
<dbReference type="PRINTS" id="PR00633">
    <property type="entry name" value="RCCNDNSATION"/>
</dbReference>
<accession>A0A151Z391</accession>
<organism evidence="4 5">
    <name type="scientific">Tieghemostelium lacteum</name>
    <name type="common">Slime mold</name>
    <name type="synonym">Dictyostelium lacteum</name>
    <dbReference type="NCBI Taxonomy" id="361077"/>
    <lineage>
        <taxon>Eukaryota</taxon>
        <taxon>Amoebozoa</taxon>
        <taxon>Evosea</taxon>
        <taxon>Eumycetozoa</taxon>
        <taxon>Dictyostelia</taxon>
        <taxon>Dictyosteliales</taxon>
        <taxon>Raperosteliaceae</taxon>
        <taxon>Tieghemostelium</taxon>
    </lineage>
</organism>
<feature type="repeat" description="RCC1" evidence="2">
    <location>
        <begin position="183"/>
        <end position="257"/>
    </location>
</feature>
<dbReference type="InterPro" id="IPR009091">
    <property type="entry name" value="RCC1/BLIP-II"/>
</dbReference>
<feature type="repeat" description="RCC1" evidence="2">
    <location>
        <begin position="367"/>
        <end position="418"/>
    </location>
</feature>
<comment type="caution">
    <text evidence="4">The sequence shown here is derived from an EMBL/GenBank/DDBJ whole genome shotgun (WGS) entry which is preliminary data.</text>
</comment>
<dbReference type="InParanoid" id="A0A151Z391"/>
<dbReference type="Proteomes" id="UP000076078">
    <property type="component" value="Unassembled WGS sequence"/>
</dbReference>
<evidence type="ECO:0000259" key="3">
    <source>
        <dbReference type="Pfam" id="PF25390"/>
    </source>
</evidence>
<feature type="repeat" description="RCC1" evidence="2">
    <location>
        <begin position="78"/>
        <end position="128"/>
    </location>
</feature>
<evidence type="ECO:0000313" key="4">
    <source>
        <dbReference type="EMBL" id="KYQ88420.1"/>
    </source>
</evidence>
<reference evidence="4 5" key="1">
    <citation type="submission" date="2015-12" db="EMBL/GenBank/DDBJ databases">
        <title>Dictyostelia acquired genes for synthesis and detection of signals that induce cell-type specialization by lateral gene transfer from prokaryotes.</title>
        <authorList>
            <person name="Gloeckner G."/>
            <person name="Schaap P."/>
        </authorList>
    </citation>
    <scope>NUCLEOTIDE SEQUENCE [LARGE SCALE GENOMIC DNA]</scope>
    <source>
        <strain evidence="4 5">TK</strain>
    </source>
</reference>
<dbReference type="FunCoup" id="A0A151Z391">
    <property type="interactions" value="105"/>
</dbReference>
<name>A0A151Z391_TIELA</name>
<dbReference type="AlphaFoldDB" id="A0A151Z391"/>
<gene>
    <name evidence="4" type="ORF">DLAC_11122</name>
</gene>
<dbReference type="Gene3D" id="2.130.10.30">
    <property type="entry name" value="Regulator of chromosome condensation 1/beta-lactamase-inhibitor protein II"/>
    <property type="match status" value="2"/>
</dbReference>
<dbReference type="InterPro" id="IPR051625">
    <property type="entry name" value="Signaling_Regulatory_Domain"/>
</dbReference>
<dbReference type="PROSITE" id="PS50012">
    <property type="entry name" value="RCC1_3"/>
    <property type="match status" value="7"/>
</dbReference>
<feature type="repeat" description="RCC1" evidence="2">
    <location>
        <begin position="25"/>
        <end position="77"/>
    </location>
</feature>
<dbReference type="InterPro" id="IPR000408">
    <property type="entry name" value="Reg_chr_condens"/>
</dbReference>
<feature type="domain" description="RCC1-like" evidence="3">
    <location>
        <begin position="27"/>
        <end position="414"/>
    </location>
</feature>
<evidence type="ECO:0000313" key="5">
    <source>
        <dbReference type="Proteomes" id="UP000076078"/>
    </source>
</evidence>
<evidence type="ECO:0000256" key="1">
    <source>
        <dbReference type="ARBA" id="ARBA00022737"/>
    </source>
</evidence>
<dbReference type="Pfam" id="PF25390">
    <property type="entry name" value="WD40_RLD"/>
    <property type="match status" value="1"/>
</dbReference>